<keyword evidence="2" id="KW-0472">Membrane</keyword>
<gene>
    <name evidence="3" type="ORF">R5A26_42755</name>
</gene>
<reference evidence="3 4" key="1">
    <citation type="submission" date="2023-10" db="EMBL/GenBank/DDBJ databases">
        <title>Characterization of rhizosphere-enriched actinobacteria from wheat plants lab-grown on chernevaya soil.</title>
        <authorList>
            <person name="Tikhonova E.N."/>
            <person name="Konopkin A."/>
            <person name="Kravchenko I.K."/>
        </authorList>
    </citation>
    <scope>NUCLEOTIDE SEQUENCE [LARGE SCALE GENOMIC DNA]</scope>
    <source>
        <strain evidence="3 4">RR29</strain>
    </source>
</reference>
<sequence>MDGLSRLWRRVLVAWVVAVAVGGGLTLWLRDSGDARAPGGAHWQRQENQDTASACPRPTDSRYDDPRVIVVCVRGG</sequence>
<dbReference type="RefSeq" id="WP_317775420.1">
    <property type="nucleotide sequence ID" value="NZ_JAWMAJ010000244.1"/>
</dbReference>
<proteinExistence type="predicted"/>
<dbReference type="EMBL" id="JAWMAJ010000244">
    <property type="protein sequence ID" value="MDV7222674.1"/>
    <property type="molecule type" value="Genomic_DNA"/>
</dbReference>
<keyword evidence="2" id="KW-1133">Transmembrane helix</keyword>
<protein>
    <recommendedName>
        <fullName evidence="5">Secreted protein</fullName>
    </recommendedName>
</protein>
<evidence type="ECO:0000256" key="2">
    <source>
        <dbReference type="SAM" id="Phobius"/>
    </source>
</evidence>
<evidence type="ECO:0000313" key="4">
    <source>
        <dbReference type="Proteomes" id="UP001187346"/>
    </source>
</evidence>
<name>A0ABU4FPY2_9ACTN</name>
<organism evidence="3 4">
    <name type="scientific">Streptomyces prunicolor</name>
    <dbReference type="NCBI Taxonomy" id="67348"/>
    <lineage>
        <taxon>Bacteria</taxon>
        <taxon>Bacillati</taxon>
        <taxon>Actinomycetota</taxon>
        <taxon>Actinomycetes</taxon>
        <taxon>Kitasatosporales</taxon>
        <taxon>Streptomycetaceae</taxon>
        <taxon>Streptomyces</taxon>
    </lineage>
</organism>
<dbReference type="Proteomes" id="UP001187346">
    <property type="component" value="Unassembled WGS sequence"/>
</dbReference>
<keyword evidence="4" id="KW-1185">Reference proteome</keyword>
<evidence type="ECO:0008006" key="5">
    <source>
        <dbReference type="Google" id="ProtNLM"/>
    </source>
</evidence>
<comment type="caution">
    <text evidence="3">The sequence shown here is derived from an EMBL/GenBank/DDBJ whole genome shotgun (WGS) entry which is preliminary data.</text>
</comment>
<feature type="region of interest" description="Disordered" evidence="1">
    <location>
        <begin position="39"/>
        <end position="61"/>
    </location>
</feature>
<keyword evidence="2" id="KW-0812">Transmembrane</keyword>
<accession>A0ABU4FPY2</accession>
<evidence type="ECO:0000256" key="1">
    <source>
        <dbReference type="SAM" id="MobiDB-lite"/>
    </source>
</evidence>
<evidence type="ECO:0000313" key="3">
    <source>
        <dbReference type="EMBL" id="MDV7222674.1"/>
    </source>
</evidence>
<feature type="transmembrane region" description="Helical" evidence="2">
    <location>
        <begin position="12"/>
        <end position="29"/>
    </location>
</feature>